<dbReference type="EMBL" id="GECZ01017895">
    <property type="protein sequence ID" value="JAS51874.1"/>
    <property type="molecule type" value="Transcribed_RNA"/>
</dbReference>
<name>A0A1B6FNZ4_9HEMI</name>
<reference evidence="3" key="1">
    <citation type="submission" date="2015-11" db="EMBL/GenBank/DDBJ databases">
        <title>De novo transcriptome assembly of four potential Pierce s Disease insect vectors from Arizona vineyards.</title>
        <authorList>
            <person name="Tassone E.E."/>
        </authorList>
    </citation>
    <scope>NUCLEOTIDE SEQUENCE</scope>
</reference>
<dbReference type="InterPro" id="IPR029444">
    <property type="entry name" value="INTS5_C"/>
</dbReference>
<sequence length="913" mass="100746">MMKMEVDAGPSTSSVKSTQPADLYSDLHRFIAGASGRIDIDPPVLAHLALSLLKNLLAARDAVLEYFCSLFDAAVAHYVKQIEKDVSSKSLTQEEATISEIHNVLCNYVSCNTESWAPIISTWSLELLGVLSSKYASRVATSSLNETLHLWMSCRATRTLIDLNTQCLTCLMHSNTDACINALLDTSVLHSPHFDWVVAHVGSAFPHTVINRVLSCGLKDFCQNQQGTKAPKINSVVGILGHLAGSHLADIRTALLELFQWSMEDTPTNDKMVVLQRVATVPYLLQLANLSTTLLEALSTDVVHSLDCGVLRKVCQYATDWCSYLGGRHKLQELVVHLVLNCNTGGEHIFKLFLDAAQDPYKPLSNNSWEILELVLREMSQKLRMRSRPLPLLSCVHQNISSLQPLLLSDQPLRTHTIVALLTQLGWQDWNLVASSLTYLLLHATSDTQLAALIQLVESHNGTRSLNKAVSLSLTSSHPSFGNSQHQLWFNMEKLLKWEMSNKQLYNVAVTAVRDNMCTVARALTFSSSMAVSHAISTVIERTLTSQPRALQIQTSLWCTHAVLHYFFYTLEHDDGMSKLRGCRTACKLLSWLCSTQAAARPAALRTLVEAVLESSHSTLFGSVAPGNISGNPPPISLLQENLKQTSGTAMAQKHLSVFHAGVIGYGLRTPPDQCQLPEATIRSNTRLLVSAVTACCQDSNQLALDAVTNLALLLVELLSPDVMYNGLPWPEEDFCKVTVERDLYIAKRLRSAPVVWSLLRVVASHRPALCYCSVLLRASAAVTVGRWLAAAQQGKGPGEDTALVDRTVTLLEIMSLGQLLPPPLSSIALAVPHLPPQQVVLLLRECVWNYMRDHVPSPALFSRDPSGVMWRDPALSRPPKQYTETFRVILQRNIGKMGQLYAQLFIFSPTEP</sequence>
<accession>A0A1B6FNZ4</accession>
<feature type="domain" description="Integrator complex subunit 5 N-terminal" evidence="1">
    <location>
        <begin position="22"/>
        <end position="223"/>
    </location>
</feature>
<evidence type="ECO:0000259" key="2">
    <source>
        <dbReference type="Pfam" id="PF14838"/>
    </source>
</evidence>
<dbReference type="GO" id="GO:0032039">
    <property type="term" value="C:integrator complex"/>
    <property type="evidence" value="ECO:0007669"/>
    <property type="project" value="InterPro"/>
</dbReference>
<dbReference type="InterPro" id="IPR040316">
    <property type="entry name" value="INTS5"/>
</dbReference>
<protein>
    <recommendedName>
        <fullName evidence="4">Integrator complex subunit 5 C-terminal domain-containing protein</fullName>
    </recommendedName>
</protein>
<dbReference type="InterPro" id="IPR029445">
    <property type="entry name" value="INTS5_N"/>
</dbReference>
<feature type="domain" description="Integrator complex subunit 5 C-terminal" evidence="2">
    <location>
        <begin position="232"/>
        <end position="897"/>
    </location>
</feature>
<organism evidence="3">
    <name type="scientific">Cuerna arida</name>
    <dbReference type="NCBI Taxonomy" id="1464854"/>
    <lineage>
        <taxon>Eukaryota</taxon>
        <taxon>Metazoa</taxon>
        <taxon>Ecdysozoa</taxon>
        <taxon>Arthropoda</taxon>
        <taxon>Hexapoda</taxon>
        <taxon>Insecta</taxon>
        <taxon>Pterygota</taxon>
        <taxon>Neoptera</taxon>
        <taxon>Paraneoptera</taxon>
        <taxon>Hemiptera</taxon>
        <taxon>Auchenorrhyncha</taxon>
        <taxon>Membracoidea</taxon>
        <taxon>Cicadellidae</taxon>
        <taxon>Cicadellinae</taxon>
        <taxon>Proconiini</taxon>
        <taxon>Cuerna</taxon>
    </lineage>
</organism>
<dbReference type="Pfam" id="PF14837">
    <property type="entry name" value="INTS5_N"/>
    <property type="match status" value="1"/>
</dbReference>
<evidence type="ECO:0000313" key="3">
    <source>
        <dbReference type="EMBL" id="JAS51874.1"/>
    </source>
</evidence>
<gene>
    <name evidence="3" type="ORF">g.20775</name>
</gene>
<proteinExistence type="predicted"/>
<evidence type="ECO:0000259" key="1">
    <source>
        <dbReference type="Pfam" id="PF14837"/>
    </source>
</evidence>
<evidence type="ECO:0008006" key="4">
    <source>
        <dbReference type="Google" id="ProtNLM"/>
    </source>
</evidence>
<dbReference type="PANTHER" id="PTHR31697">
    <property type="entry name" value="INTEGRATOR COMPLEX SUBUNIT 5"/>
    <property type="match status" value="1"/>
</dbReference>
<dbReference type="AlphaFoldDB" id="A0A1B6FNZ4"/>
<dbReference type="GO" id="GO:0034472">
    <property type="term" value="P:snRNA 3'-end processing"/>
    <property type="evidence" value="ECO:0007669"/>
    <property type="project" value="TreeGrafter"/>
</dbReference>
<dbReference type="PANTHER" id="PTHR31697:SF2">
    <property type="entry name" value="INTEGRATOR COMPLEX SUBUNIT 5"/>
    <property type="match status" value="1"/>
</dbReference>
<dbReference type="Pfam" id="PF14838">
    <property type="entry name" value="INTS5_C"/>
    <property type="match status" value="1"/>
</dbReference>